<comment type="similarity">
    <text evidence="6">Belongs to the protoporphyrinogen/coproporphyrinogen oxidase family. Coproporphyrinogen III oxidase subfamily.</text>
</comment>
<dbReference type="PANTHER" id="PTHR42923:SF3">
    <property type="entry name" value="PROTOPORPHYRINOGEN OXIDASE"/>
    <property type="match status" value="1"/>
</dbReference>
<keyword evidence="9" id="KW-1185">Reference proteome</keyword>
<dbReference type="RefSeq" id="WP_145070521.1">
    <property type="nucleotide sequence ID" value="NZ_CP036287.1"/>
</dbReference>
<evidence type="ECO:0000256" key="5">
    <source>
        <dbReference type="ARBA" id="ARBA00023133"/>
    </source>
</evidence>
<comment type="catalytic activity">
    <reaction evidence="6">
        <text>coproporphyrinogen III + 3 O2 = coproporphyrin III + 3 H2O2</text>
        <dbReference type="Rhea" id="RHEA:43436"/>
        <dbReference type="ChEBI" id="CHEBI:15379"/>
        <dbReference type="ChEBI" id="CHEBI:16240"/>
        <dbReference type="ChEBI" id="CHEBI:57309"/>
        <dbReference type="ChEBI" id="CHEBI:131725"/>
        <dbReference type="EC" id="1.3.3.15"/>
    </reaction>
</comment>
<keyword evidence="6" id="KW-0963">Cytoplasm</keyword>
<dbReference type="NCBIfam" id="TIGR00562">
    <property type="entry name" value="proto_IX_ox"/>
    <property type="match status" value="1"/>
</dbReference>
<dbReference type="InterPro" id="IPR004572">
    <property type="entry name" value="Protoporphyrinogen_oxidase"/>
</dbReference>
<protein>
    <recommendedName>
        <fullName evidence="6">Coproporphyrinogen III oxidase</fullName>
        <ecNumber evidence="6">1.3.3.15</ecNumber>
    </recommendedName>
</protein>
<dbReference type="PROSITE" id="PS51257">
    <property type="entry name" value="PROKAR_LIPOPROTEIN"/>
    <property type="match status" value="1"/>
</dbReference>
<dbReference type="Proteomes" id="UP000316921">
    <property type="component" value="Chromosome"/>
</dbReference>
<dbReference type="EMBL" id="CP036287">
    <property type="protein sequence ID" value="QDU70049.1"/>
    <property type="molecule type" value="Genomic_DNA"/>
</dbReference>
<keyword evidence="3 6" id="KW-0274">FAD</keyword>
<comment type="function">
    <text evidence="6">Involved in coproporphyrin-dependent heme b biosynthesis. Catalyzes the oxidation of coproporphyrinogen III to coproporphyrin III.</text>
</comment>
<organism evidence="8 9">
    <name type="scientific">Engelhardtia mirabilis</name>
    <dbReference type="NCBI Taxonomy" id="2528011"/>
    <lineage>
        <taxon>Bacteria</taxon>
        <taxon>Pseudomonadati</taxon>
        <taxon>Planctomycetota</taxon>
        <taxon>Planctomycetia</taxon>
        <taxon>Planctomycetia incertae sedis</taxon>
        <taxon>Engelhardtia</taxon>
    </lineage>
</organism>
<dbReference type="GO" id="GO:0004729">
    <property type="term" value="F:oxygen-dependent protoporphyrinogen oxidase activity"/>
    <property type="evidence" value="ECO:0007669"/>
    <property type="project" value="UniProtKB-UniRule"/>
</dbReference>
<evidence type="ECO:0000259" key="7">
    <source>
        <dbReference type="Pfam" id="PF01593"/>
    </source>
</evidence>
<dbReference type="GO" id="GO:0006783">
    <property type="term" value="P:heme biosynthetic process"/>
    <property type="evidence" value="ECO:0007669"/>
    <property type="project" value="UniProtKB-UniRule"/>
</dbReference>
<dbReference type="Pfam" id="PF01593">
    <property type="entry name" value="Amino_oxidase"/>
    <property type="match status" value="1"/>
</dbReference>
<keyword evidence="5 6" id="KW-0350">Heme biosynthesis</keyword>
<dbReference type="EC" id="1.3.3.15" evidence="6"/>
<keyword evidence="4 6" id="KW-0560">Oxidoreductase</keyword>
<evidence type="ECO:0000256" key="4">
    <source>
        <dbReference type="ARBA" id="ARBA00023002"/>
    </source>
</evidence>
<sequence>MRDVVVVGGGLTGLACGHALRRGGADVVVLEASTRPGGVVGTLEVDGFRFETGPNTVQAGSAEFRHLCDELGLAERLTVSKDDARTRWLYFRGRLRAMPDGPRSLLTTDLLSLGAKLRLCTEPLRRFRPPAAGAPEPTFAQVLDERLGPEPTALFAGAFVRGIYAGDHRRLGARSAFPRLWRMLVEHGGIVRGLRASRRRAPAPLPGPQVSAMRLLSLPGGLGELIDAAAADLGGALQLGFAAASVERDAEGWRVQAADGRSESARQIVLALPADCTATLLAPHLAAADLAFLEQLPHSSVRLAHLGFAPGALDLPRGFGYLVPPSEDGPDAPRTLGTIFVSNLFADRAPAGGAAISSFYALDQTRDLSDEELSDLARADLARALGLAVAPRPAVARSVTWPHAIPQYEPEHDRRVRDLEERVGVAAPGLHLAGSYTRGVSVEQVVARGRGIARALLAADGRTNP</sequence>
<evidence type="ECO:0000256" key="1">
    <source>
        <dbReference type="ARBA" id="ARBA00001974"/>
    </source>
</evidence>
<comment type="cofactor">
    <cofactor evidence="1 6">
        <name>FAD</name>
        <dbReference type="ChEBI" id="CHEBI:57692"/>
    </cofactor>
</comment>
<comment type="pathway">
    <text evidence="6">Porphyrin-containing compound metabolism; protoheme biosynthesis.</text>
</comment>
<gene>
    <name evidence="8" type="primary">hemY</name>
    <name evidence="8" type="ORF">Pla133_51720</name>
</gene>
<evidence type="ECO:0000256" key="2">
    <source>
        <dbReference type="ARBA" id="ARBA00022630"/>
    </source>
</evidence>
<dbReference type="InterPro" id="IPR036188">
    <property type="entry name" value="FAD/NAD-bd_sf"/>
</dbReference>
<dbReference type="InterPro" id="IPR050464">
    <property type="entry name" value="Zeta_carotene_desat/Oxidored"/>
</dbReference>
<dbReference type="GO" id="GO:0005737">
    <property type="term" value="C:cytoplasm"/>
    <property type="evidence" value="ECO:0007669"/>
    <property type="project" value="UniProtKB-SubCell"/>
</dbReference>
<dbReference type="AlphaFoldDB" id="A0A518BSV3"/>
<evidence type="ECO:0000256" key="6">
    <source>
        <dbReference type="RuleBase" id="RU364052"/>
    </source>
</evidence>
<feature type="domain" description="Amine oxidase" evidence="7">
    <location>
        <begin position="11"/>
        <end position="457"/>
    </location>
</feature>
<proteinExistence type="inferred from homology"/>
<dbReference type="PANTHER" id="PTHR42923">
    <property type="entry name" value="PROTOPORPHYRINOGEN OXIDASE"/>
    <property type="match status" value="1"/>
</dbReference>
<dbReference type="SUPFAM" id="SSF51905">
    <property type="entry name" value="FAD/NAD(P)-binding domain"/>
    <property type="match status" value="1"/>
</dbReference>
<keyword evidence="2 6" id="KW-0285">Flavoprotein</keyword>
<evidence type="ECO:0000313" key="8">
    <source>
        <dbReference type="EMBL" id="QDU70049.1"/>
    </source>
</evidence>
<dbReference type="UniPathway" id="UPA00252"/>
<dbReference type="SUPFAM" id="SSF54373">
    <property type="entry name" value="FAD-linked reductases, C-terminal domain"/>
    <property type="match status" value="1"/>
</dbReference>
<accession>A0A518BSV3</accession>
<comment type="subcellular location">
    <subcellularLocation>
        <location evidence="6">Cytoplasm</location>
    </subcellularLocation>
</comment>
<dbReference type="Gene3D" id="3.50.50.60">
    <property type="entry name" value="FAD/NAD(P)-binding domain"/>
    <property type="match status" value="1"/>
</dbReference>
<evidence type="ECO:0000256" key="3">
    <source>
        <dbReference type="ARBA" id="ARBA00022827"/>
    </source>
</evidence>
<name>A0A518BSV3_9BACT</name>
<evidence type="ECO:0000313" key="9">
    <source>
        <dbReference type="Proteomes" id="UP000316921"/>
    </source>
</evidence>
<dbReference type="KEGG" id="pbap:Pla133_51720"/>
<reference evidence="8 9" key="1">
    <citation type="submission" date="2019-02" db="EMBL/GenBank/DDBJ databases">
        <title>Deep-cultivation of Planctomycetes and their phenomic and genomic characterization uncovers novel biology.</title>
        <authorList>
            <person name="Wiegand S."/>
            <person name="Jogler M."/>
            <person name="Boedeker C."/>
            <person name="Pinto D."/>
            <person name="Vollmers J."/>
            <person name="Rivas-Marin E."/>
            <person name="Kohn T."/>
            <person name="Peeters S.H."/>
            <person name="Heuer A."/>
            <person name="Rast P."/>
            <person name="Oberbeckmann S."/>
            <person name="Bunk B."/>
            <person name="Jeske O."/>
            <person name="Meyerdierks A."/>
            <person name="Storesund J.E."/>
            <person name="Kallscheuer N."/>
            <person name="Luecker S."/>
            <person name="Lage O.M."/>
            <person name="Pohl T."/>
            <person name="Merkel B.J."/>
            <person name="Hornburger P."/>
            <person name="Mueller R.-W."/>
            <person name="Bruemmer F."/>
            <person name="Labrenz M."/>
            <person name="Spormann A.M."/>
            <person name="Op den Camp H."/>
            <person name="Overmann J."/>
            <person name="Amann R."/>
            <person name="Jetten M.S.M."/>
            <person name="Mascher T."/>
            <person name="Medema M.H."/>
            <person name="Devos D.P."/>
            <person name="Kaster A.-K."/>
            <person name="Ovreas L."/>
            <person name="Rohde M."/>
            <person name="Galperin M.Y."/>
            <person name="Jogler C."/>
        </authorList>
    </citation>
    <scope>NUCLEOTIDE SEQUENCE [LARGE SCALE GENOMIC DNA]</scope>
    <source>
        <strain evidence="8 9">Pla133</strain>
    </source>
</reference>
<dbReference type="InterPro" id="IPR002937">
    <property type="entry name" value="Amino_oxidase"/>
</dbReference>